<dbReference type="GO" id="GO:0005638">
    <property type="term" value="C:lamin filament"/>
    <property type="evidence" value="ECO:0007669"/>
    <property type="project" value="UniProtKB-ARBA"/>
</dbReference>
<dbReference type="Proteomes" id="UP000007801">
    <property type="component" value="Unassembled WGS sequence"/>
</dbReference>
<dbReference type="FunFam" id="1.20.5.500:FF:000008">
    <property type="entry name" value="Lamin, isoform B"/>
    <property type="match status" value="1"/>
</dbReference>
<dbReference type="SUPFAM" id="SSF74853">
    <property type="entry name" value="Lamin A/C globular tail domain"/>
    <property type="match status" value="1"/>
</dbReference>
<evidence type="ECO:0000256" key="6">
    <source>
        <dbReference type="SAM" id="MobiDB-lite"/>
    </source>
</evidence>
<evidence type="ECO:0000256" key="4">
    <source>
        <dbReference type="ARBA" id="ARBA00024186"/>
    </source>
</evidence>
<keyword evidence="1" id="KW-0403">Intermediate filament</keyword>
<dbReference type="Pfam" id="PF00932">
    <property type="entry name" value="LTD"/>
    <property type="match status" value="1"/>
</dbReference>
<accession>A0A0P8Y4R1</accession>
<dbReference type="GO" id="GO:0090435">
    <property type="term" value="P:protein localization to nuclear envelope"/>
    <property type="evidence" value="ECO:0007669"/>
    <property type="project" value="TreeGrafter"/>
</dbReference>
<dbReference type="GO" id="GO:0051664">
    <property type="term" value="P:nuclear pore localization"/>
    <property type="evidence" value="ECO:0007669"/>
    <property type="project" value="UniProtKB-ARBA"/>
</dbReference>
<dbReference type="Gene3D" id="1.20.5.500">
    <property type="entry name" value="Single helix bin"/>
    <property type="match status" value="1"/>
</dbReference>
<feature type="domain" description="IF rod" evidence="8">
    <location>
        <begin position="46"/>
        <end position="402"/>
    </location>
</feature>
<keyword evidence="2 5" id="KW-0175">Coiled coil</keyword>
<dbReference type="SMART" id="SM01391">
    <property type="entry name" value="Filament"/>
    <property type="match status" value="1"/>
</dbReference>
<dbReference type="GeneID" id="6494504"/>
<feature type="region of interest" description="Disordered" evidence="6">
    <location>
        <begin position="405"/>
        <end position="460"/>
    </location>
</feature>
<feature type="compositionally biased region" description="Low complexity" evidence="6">
    <location>
        <begin position="33"/>
        <end position="42"/>
    </location>
</feature>
<proteinExistence type="predicted"/>
<dbReference type="InterPro" id="IPR036415">
    <property type="entry name" value="Lamin_tail_dom_sf"/>
</dbReference>
<dbReference type="Gene3D" id="1.20.5.170">
    <property type="match status" value="1"/>
</dbReference>
<dbReference type="AlphaFoldDB" id="A0A0P8Y4R1"/>
<dbReference type="GO" id="GO:0005200">
    <property type="term" value="F:structural constituent of cytoskeleton"/>
    <property type="evidence" value="ECO:0007669"/>
    <property type="project" value="UniProtKB-ARBA"/>
</dbReference>
<feature type="compositionally biased region" description="Low complexity" evidence="6">
    <location>
        <begin position="422"/>
        <end position="433"/>
    </location>
</feature>
<evidence type="ECO:0000259" key="7">
    <source>
        <dbReference type="PROSITE" id="PS51841"/>
    </source>
</evidence>
<dbReference type="SUPFAM" id="SSF64593">
    <property type="entry name" value="Intermediate filament protein, coiled coil region"/>
    <property type="match status" value="2"/>
</dbReference>
<comment type="subcellular location">
    <subcellularLocation>
        <location evidence="4">Nucleus lamina</location>
    </subcellularLocation>
</comment>
<feature type="compositionally biased region" description="Polar residues" evidence="6">
    <location>
        <begin position="434"/>
        <end position="452"/>
    </location>
</feature>
<dbReference type="Gene3D" id="2.60.40.1260">
    <property type="entry name" value="Lamin Tail domain"/>
    <property type="match status" value="1"/>
</dbReference>
<dbReference type="PANTHER" id="PTHR45721:SF11">
    <property type="entry name" value="LAMIN DM0-RELATED"/>
    <property type="match status" value="1"/>
</dbReference>
<dbReference type="FunFam" id="2.60.40.1260:FF:000004">
    <property type="entry name" value="LamC, isoform B"/>
    <property type="match status" value="1"/>
</dbReference>
<name>A0A0P8Y4R1_DROAN</name>
<dbReference type="GO" id="GO:0007097">
    <property type="term" value="P:nuclear migration"/>
    <property type="evidence" value="ECO:0007669"/>
    <property type="project" value="TreeGrafter"/>
</dbReference>
<dbReference type="Gene3D" id="1.20.5.1160">
    <property type="entry name" value="Vasodilator-stimulated phosphoprotein"/>
    <property type="match status" value="1"/>
</dbReference>
<dbReference type="GO" id="GO:0030833">
    <property type="term" value="P:regulation of actin filament polymerization"/>
    <property type="evidence" value="ECO:0007669"/>
    <property type="project" value="UniProtKB-ARBA"/>
</dbReference>
<dbReference type="PROSITE" id="PS51841">
    <property type="entry name" value="LTD"/>
    <property type="match status" value="1"/>
</dbReference>
<dbReference type="EMBL" id="CH902619">
    <property type="protein sequence ID" value="KPU76571.1"/>
    <property type="molecule type" value="Genomic_DNA"/>
</dbReference>
<feature type="compositionally biased region" description="Polar residues" evidence="6">
    <location>
        <begin position="7"/>
        <end position="31"/>
    </location>
</feature>
<dbReference type="PANTHER" id="PTHR45721">
    <property type="entry name" value="LAMIN DM0-RELATED"/>
    <property type="match status" value="1"/>
</dbReference>
<evidence type="ECO:0000259" key="8">
    <source>
        <dbReference type="PROSITE" id="PS51842"/>
    </source>
</evidence>
<dbReference type="FunCoup" id="A0A0P8Y4R1">
    <property type="interactions" value="731"/>
</dbReference>
<reference evidence="9 10" key="1">
    <citation type="journal article" date="2007" name="Nature">
        <title>Evolution of genes and genomes on the Drosophila phylogeny.</title>
        <authorList>
            <consortium name="Drosophila 12 Genomes Consortium"/>
            <person name="Clark A.G."/>
            <person name="Eisen M.B."/>
            <person name="Smith D.R."/>
            <person name="Bergman C.M."/>
            <person name="Oliver B."/>
            <person name="Markow T.A."/>
            <person name="Kaufman T.C."/>
            <person name="Kellis M."/>
            <person name="Gelbart W."/>
            <person name="Iyer V.N."/>
            <person name="Pollard D.A."/>
            <person name="Sackton T.B."/>
            <person name="Larracuente A.M."/>
            <person name="Singh N.D."/>
            <person name="Abad J.P."/>
            <person name="Abt D.N."/>
            <person name="Adryan B."/>
            <person name="Aguade M."/>
            <person name="Akashi H."/>
            <person name="Anderson W.W."/>
            <person name="Aquadro C.F."/>
            <person name="Ardell D.H."/>
            <person name="Arguello R."/>
            <person name="Artieri C.G."/>
            <person name="Barbash D.A."/>
            <person name="Barker D."/>
            <person name="Barsanti P."/>
            <person name="Batterham P."/>
            <person name="Batzoglou S."/>
            <person name="Begun D."/>
            <person name="Bhutkar A."/>
            <person name="Blanco E."/>
            <person name="Bosak S.A."/>
            <person name="Bradley R.K."/>
            <person name="Brand A.D."/>
            <person name="Brent M.R."/>
            <person name="Brooks A.N."/>
            <person name="Brown R.H."/>
            <person name="Butlin R.K."/>
            <person name="Caggese C."/>
            <person name="Calvi B.R."/>
            <person name="Bernardo de Carvalho A."/>
            <person name="Caspi A."/>
            <person name="Castrezana S."/>
            <person name="Celniker S.E."/>
            <person name="Chang J.L."/>
            <person name="Chapple C."/>
            <person name="Chatterji S."/>
            <person name="Chinwalla A."/>
            <person name="Civetta A."/>
            <person name="Clifton S.W."/>
            <person name="Comeron J.M."/>
            <person name="Costello J.C."/>
            <person name="Coyne J.A."/>
            <person name="Daub J."/>
            <person name="David R.G."/>
            <person name="Delcher A.L."/>
            <person name="Delehaunty K."/>
            <person name="Do C.B."/>
            <person name="Ebling H."/>
            <person name="Edwards K."/>
            <person name="Eickbush T."/>
            <person name="Evans J.D."/>
            <person name="Filipski A."/>
            <person name="Findeiss S."/>
            <person name="Freyhult E."/>
            <person name="Fulton L."/>
            <person name="Fulton R."/>
            <person name="Garcia A.C."/>
            <person name="Gardiner A."/>
            <person name="Garfield D.A."/>
            <person name="Garvin B.E."/>
            <person name="Gibson G."/>
            <person name="Gilbert D."/>
            <person name="Gnerre S."/>
            <person name="Godfrey J."/>
            <person name="Good R."/>
            <person name="Gotea V."/>
            <person name="Gravely B."/>
            <person name="Greenberg A.J."/>
            <person name="Griffiths-Jones S."/>
            <person name="Gross S."/>
            <person name="Guigo R."/>
            <person name="Gustafson E.A."/>
            <person name="Haerty W."/>
            <person name="Hahn M.W."/>
            <person name="Halligan D.L."/>
            <person name="Halpern A.L."/>
            <person name="Halter G.M."/>
            <person name="Han M.V."/>
            <person name="Heger A."/>
            <person name="Hillier L."/>
            <person name="Hinrichs A.S."/>
            <person name="Holmes I."/>
            <person name="Hoskins R.A."/>
            <person name="Hubisz M.J."/>
            <person name="Hultmark D."/>
            <person name="Huntley M.A."/>
            <person name="Jaffe D.B."/>
            <person name="Jagadeeshan S."/>
            <person name="Jeck W.R."/>
            <person name="Johnson J."/>
            <person name="Jones C.D."/>
            <person name="Jordan W.C."/>
            <person name="Karpen G.H."/>
            <person name="Kataoka E."/>
            <person name="Keightley P.D."/>
            <person name="Kheradpour P."/>
            <person name="Kirkness E.F."/>
            <person name="Koerich L.B."/>
            <person name="Kristiansen K."/>
            <person name="Kudrna D."/>
            <person name="Kulathinal R.J."/>
            <person name="Kumar S."/>
            <person name="Kwok R."/>
            <person name="Lander E."/>
            <person name="Langley C.H."/>
            <person name="Lapoint R."/>
            <person name="Lazzaro B.P."/>
            <person name="Lee S.J."/>
            <person name="Levesque L."/>
            <person name="Li R."/>
            <person name="Lin C.F."/>
            <person name="Lin M.F."/>
            <person name="Lindblad-Toh K."/>
            <person name="Llopart A."/>
            <person name="Long M."/>
            <person name="Low L."/>
            <person name="Lozovsky E."/>
            <person name="Lu J."/>
            <person name="Luo M."/>
            <person name="Machado C.A."/>
            <person name="Makalowski W."/>
            <person name="Marzo M."/>
            <person name="Matsuda M."/>
            <person name="Matzkin L."/>
            <person name="McAllister B."/>
            <person name="McBride C.S."/>
            <person name="McKernan B."/>
            <person name="McKernan K."/>
            <person name="Mendez-Lago M."/>
            <person name="Minx P."/>
            <person name="Mollenhauer M.U."/>
            <person name="Montooth K."/>
            <person name="Mount S.M."/>
            <person name="Mu X."/>
            <person name="Myers E."/>
            <person name="Negre B."/>
            <person name="Newfeld S."/>
            <person name="Nielsen R."/>
            <person name="Noor M.A."/>
            <person name="O'Grady P."/>
            <person name="Pachter L."/>
            <person name="Papaceit M."/>
            <person name="Parisi M.J."/>
            <person name="Parisi M."/>
            <person name="Parts L."/>
            <person name="Pedersen J.S."/>
            <person name="Pesole G."/>
            <person name="Phillippy A.M."/>
            <person name="Ponting C.P."/>
            <person name="Pop M."/>
            <person name="Porcelli D."/>
            <person name="Powell J.R."/>
            <person name="Prohaska S."/>
            <person name="Pruitt K."/>
            <person name="Puig M."/>
            <person name="Quesneville H."/>
            <person name="Ram K.R."/>
            <person name="Rand D."/>
            <person name="Rasmussen M.D."/>
            <person name="Reed L.K."/>
            <person name="Reenan R."/>
            <person name="Reily A."/>
            <person name="Remington K.A."/>
            <person name="Rieger T.T."/>
            <person name="Ritchie M.G."/>
            <person name="Robin C."/>
            <person name="Rogers Y.H."/>
            <person name="Rohde C."/>
            <person name="Rozas J."/>
            <person name="Rubenfield M.J."/>
            <person name="Ruiz A."/>
            <person name="Russo S."/>
            <person name="Salzberg S.L."/>
            <person name="Sanchez-Gracia A."/>
            <person name="Saranga D.J."/>
            <person name="Sato H."/>
            <person name="Schaeffer S.W."/>
            <person name="Schatz M.C."/>
            <person name="Schlenke T."/>
            <person name="Schwartz R."/>
            <person name="Segarra C."/>
            <person name="Singh R.S."/>
            <person name="Sirot L."/>
            <person name="Sirota M."/>
            <person name="Sisneros N.B."/>
            <person name="Smith C.D."/>
            <person name="Smith T.F."/>
            <person name="Spieth J."/>
            <person name="Stage D.E."/>
            <person name="Stark A."/>
            <person name="Stephan W."/>
            <person name="Strausberg R.L."/>
            <person name="Strempel S."/>
            <person name="Sturgill D."/>
            <person name="Sutton G."/>
            <person name="Sutton G.G."/>
            <person name="Tao W."/>
            <person name="Teichmann S."/>
            <person name="Tobari Y.N."/>
            <person name="Tomimura Y."/>
            <person name="Tsolas J.M."/>
            <person name="Valente V.L."/>
            <person name="Venter E."/>
            <person name="Venter J.C."/>
            <person name="Vicario S."/>
            <person name="Vieira F.G."/>
            <person name="Vilella A.J."/>
            <person name="Villasante A."/>
            <person name="Walenz B."/>
            <person name="Wang J."/>
            <person name="Wasserman M."/>
            <person name="Watts T."/>
            <person name="Wilson D."/>
            <person name="Wilson R.K."/>
            <person name="Wing R.A."/>
            <person name="Wolfner M.F."/>
            <person name="Wong A."/>
            <person name="Wong G.K."/>
            <person name="Wu C.I."/>
            <person name="Wu G."/>
            <person name="Yamamoto D."/>
            <person name="Yang H.P."/>
            <person name="Yang S.P."/>
            <person name="Yorke J.A."/>
            <person name="Yoshida K."/>
            <person name="Zdobnov E."/>
            <person name="Zhang P."/>
            <person name="Zhang Y."/>
            <person name="Zimin A.V."/>
            <person name="Baldwin J."/>
            <person name="Abdouelleil A."/>
            <person name="Abdulkadir J."/>
            <person name="Abebe A."/>
            <person name="Abera B."/>
            <person name="Abreu J."/>
            <person name="Acer S.C."/>
            <person name="Aftuck L."/>
            <person name="Alexander A."/>
            <person name="An P."/>
            <person name="Anderson E."/>
            <person name="Anderson S."/>
            <person name="Arachi H."/>
            <person name="Azer M."/>
            <person name="Bachantsang P."/>
            <person name="Barry A."/>
            <person name="Bayul T."/>
            <person name="Berlin A."/>
            <person name="Bessette D."/>
            <person name="Bloom T."/>
            <person name="Blye J."/>
            <person name="Boguslavskiy L."/>
            <person name="Bonnet C."/>
            <person name="Boukhgalter B."/>
            <person name="Bourzgui I."/>
            <person name="Brown A."/>
            <person name="Cahill P."/>
            <person name="Channer S."/>
            <person name="Cheshatsang Y."/>
            <person name="Chuda L."/>
            <person name="Citroen M."/>
            <person name="Collymore A."/>
            <person name="Cooke P."/>
            <person name="Costello M."/>
            <person name="D'Aco K."/>
            <person name="Daza R."/>
            <person name="De Haan G."/>
            <person name="DeGray S."/>
            <person name="DeMaso C."/>
            <person name="Dhargay N."/>
            <person name="Dooley K."/>
            <person name="Dooley E."/>
            <person name="Doricent M."/>
            <person name="Dorje P."/>
            <person name="Dorjee K."/>
            <person name="Dupes A."/>
            <person name="Elong R."/>
            <person name="Falk J."/>
            <person name="Farina A."/>
            <person name="Faro S."/>
            <person name="Ferguson D."/>
            <person name="Fisher S."/>
            <person name="Foley C.D."/>
            <person name="Franke A."/>
            <person name="Friedrich D."/>
            <person name="Gadbois L."/>
            <person name="Gearin G."/>
            <person name="Gearin C.R."/>
            <person name="Giannoukos G."/>
            <person name="Goode T."/>
            <person name="Graham J."/>
            <person name="Grandbois E."/>
            <person name="Grewal S."/>
            <person name="Gyaltsen K."/>
            <person name="Hafez N."/>
            <person name="Hagos B."/>
            <person name="Hall J."/>
            <person name="Henson C."/>
            <person name="Hollinger A."/>
            <person name="Honan T."/>
            <person name="Huard M.D."/>
            <person name="Hughes L."/>
            <person name="Hurhula B."/>
            <person name="Husby M.E."/>
            <person name="Kamat A."/>
            <person name="Kanga B."/>
            <person name="Kashin S."/>
            <person name="Khazanovich D."/>
            <person name="Kisner P."/>
            <person name="Lance K."/>
            <person name="Lara M."/>
            <person name="Lee W."/>
            <person name="Lennon N."/>
            <person name="Letendre F."/>
            <person name="LeVine R."/>
            <person name="Lipovsky A."/>
            <person name="Liu X."/>
            <person name="Liu J."/>
            <person name="Liu S."/>
            <person name="Lokyitsang T."/>
            <person name="Lokyitsang Y."/>
            <person name="Lubonja R."/>
            <person name="Lui A."/>
            <person name="MacDonald P."/>
            <person name="Magnisalis V."/>
            <person name="Maru K."/>
            <person name="Matthews C."/>
            <person name="McCusker W."/>
            <person name="McDonough S."/>
            <person name="Mehta T."/>
            <person name="Meldrim J."/>
            <person name="Meneus L."/>
            <person name="Mihai O."/>
            <person name="Mihalev A."/>
            <person name="Mihova T."/>
            <person name="Mittelman R."/>
            <person name="Mlenga V."/>
            <person name="Montmayeur A."/>
            <person name="Mulrain L."/>
            <person name="Navidi A."/>
            <person name="Naylor J."/>
            <person name="Negash T."/>
            <person name="Nguyen T."/>
            <person name="Nguyen N."/>
            <person name="Nicol R."/>
            <person name="Norbu C."/>
            <person name="Norbu N."/>
            <person name="Novod N."/>
            <person name="O'Neill B."/>
            <person name="Osman S."/>
            <person name="Markiewicz E."/>
            <person name="Oyono O.L."/>
            <person name="Patti C."/>
            <person name="Phunkhang P."/>
            <person name="Pierre F."/>
            <person name="Priest M."/>
            <person name="Raghuraman S."/>
            <person name="Rege F."/>
            <person name="Reyes R."/>
            <person name="Rise C."/>
            <person name="Rogov P."/>
            <person name="Ross K."/>
            <person name="Ryan E."/>
            <person name="Settipalli S."/>
            <person name="Shea T."/>
            <person name="Sherpa N."/>
            <person name="Shi L."/>
            <person name="Shih D."/>
            <person name="Sparrow T."/>
            <person name="Spaulding J."/>
            <person name="Stalker J."/>
            <person name="Stange-Thomann N."/>
            <person name="Stavropoulos S."/>
            <person name="Stone C."/>
            <person name="Strader C."/>
            <person name="Tesfaye S."/>
            <person name="Thomson T."/>
            <person name="Thoulutsang Y."/>
            <person name="Thoulutsang D."/>
            <person name="Topham K."/>
            <person name="Topping I."/>
            <person name="Tsamla T."/>
            <person name="Vassiliev H."/>
            <person name="Vo A."/>
            <person name="Wangchuk T."/>
            <person name="Wangdi T."/>
            <person name="Weiand M."/>
            <person name="Wilkinson J."/>
            <person name="Wilson A."/>
            <person name="Yadav S."/>
            <person name="Young G."/>
            <person name="Yu Q."/>
            <person name="Zembek L."/>
            <person name="Zhong D."/>
            <person name="Zimmer A."/>
            <person name="Zwirko Z."/>
            <person name="Jaffe D.B."/>
            <person name="Alvarez P."/>
            <person name="Brockman W."/>
            <person name="Butler J."/>
            <person name="Chin C."/>
            <person name="Gnerre S."/>
            <person name="Grabherr M."/>
            <person name="Kleber M."/>
            <person name="Mauceli E."/>
            <person name="MacCallum I."/>
        </authorList>
    </citation>
    <scope>NUCLEOTIDE SEQUENCE [LARGE SCALE GENOMIC DNA]</scope>
    <source>
        <strain evidence="10">Tucson 14024-0371.13</strain>
    </source>
</reference>
<gene>
    <name evidence="9" type="primary">Dana\GF11640</name>
    <name evidence="9" type="synonym">dana_GLEANR_11682</name>
    <name evidence="9" type="ORF">GF11640</name>
</gene>
<dbReference type="GO" id="GO:0031507">
    <property type="term" value="P:heterochromatin formation"/>
    <property type="evidence" value="ECO:0007669"/>
    <property type="project" value="UniProtKB-ARBA"/>
</dbReference>
<evidence type="ECO:0000256" key="3">
    <source>
        <dbReference type="ARBA" id="ARBA00023242"/>
    </source>
</evidence>
<dbReference type="FunFam" id="1.20.5.170:FF:000058">
    <property type="entry name" value="Intermediate filament protein B"/>
    <property type="match status" value="1"/>
</dbReference>
<evidence type="ECO:0000256" key="2">
    <source>
        <dbReference type="ARBA" id="ARBA00023054"/>
    </source>
</evidence>
<protein>
    <submittedName>
        <fullName evidence="9">Uncharacterized protein, isoform B</fullName>
    </submittedName>
</protein>
<evidence type="ECO:0000256" key="1">
    <source>
        <dbReference type="ARBA" id="ARBA00022754"/>
    </source>
</evidence>
<dbReference type="Pfam" id="PF00038">
    <property type="entry name" value="Filament"/>
    <property type="match status" value="1"/>
</dbReference>
<feature type="coiled-coil region" evidence="5">
    <location>
        <begin position="249"/>
        <end position="380"/>
    </location>
</feature>
<dbReference type="GO" id="GO:0007112">
    <property type="term" value="P:male meiosis cytokinesis"/>
    <property type="evidence" value="ECO:0007669"/>
    <property type="project" value="UniProtKB-ARBA"/>
</dbReference>
<dbReference type="SMR" id="A0A0P8Y4R1"/>
<sequence length="642" mass="72323">MSARRVTLNTRVSRASTSTPVGGASTSSRVGATSPTSPTRTSRLQEKEELQHLNDRLACYIDRMRNLENENSRLTQELHLAQDTVNRETSNLKAVYEKELAAARKLLDETAKEKAKLEIDSKRWWEENDDLKQRLDKKTKEATVSENNARLYESRYNEVNNKYNQALLDRKKFEDQAKELALENERLRRQLDDLRKQLEAETLARVDLENQNQSLREELAFKDQVHTQELTETRSRRQIEISEIDGRLARQYEAKLQQSLQELRDQYEAQMRANREEIELLYDNEIQNLKAAAARAAQGSAHATEEVRLMRTKIDGLNAKLQDLENTNAGLNARIRELENLLDTERQRHNQYIASLEAELQRMRDEMAHQLQEYQDLMDIKVSLDLEIAAYDKLLCGEERRLNIESPGRAGTDSGISSNGNSAHLSASTSSRSGRVTPSGRRSATPGISGSSAVKRRRTVIDESEDRTLSEYSVNAAAKGDLEIIEADVEGRFIKLHNKGTEEINLTGWQLTRIAGDEELAFKFSRGSKVLGGASVTIWSVDAGTAHDPPTNLVMKKKWPVANSMRSVLANADKEVRVLSIYNTCGTCDICRHCRHLEFVLDQMLPATTVSVLTFPATSRVTGAAARPARALPSVPELAPLA</sequence>
<dbReference type="InParanoid" id="A0A0P8Y4R1"/>
<evidence type="ECO:0000256" key="5">
    <source>
        <dbReference type="SAM" id="Coils"/>
    </source>
</evidence>
<feature type="region of interest" description="Disordered" evidence="6">
    <location>
        <begin position="1"/>
        <end position="47"/>
    </location>
</feature>
<feature type="domain" description="LTD" evidence="7">
    <location>
        <begin position="470"/>
        <end position="617"/>
    </location>
</feature>
<dbReference type="PROSITE" id="PS51842">
    <property type="entry name" value="IF_ROD_2"/>
    <property type="match status" value="1"/>
</dbReference>
<evidence type="ECO:0000313" key="9">
    <source>
        <dbReference type="EMBL" id="KPU76571.1"/>
    </source>
</evidence>
<feature type="coiled-coil region" evidence="5">
    <location>
        <begin position="50"/>
        <end position="225"/>
    </location>
</feature>
<dbReference type="OrthoDB" id="102442at2759"/>
<dbReference type="InterPro" id="IPR039008">
    <property type="entry name" value="IF_rod_dom"/>
</dbReference>
<keyword evidence="3" id="KW-0539">Nucleus</keyword>
<dbReference type="InterPro" id="IPR001322">
    <property type="entry name" value="Lamin_tail_dom"/>
</dbReference>
<dbReference type="GO" id="GO:0006998">
    <property type="term" value="P:nuclear envelope organization"/>
    <property type="evidence" value="ECO:0007669"/>
    <property type="project" value="TreeGrafter"/>
</dbReference>
<organism evidence="9 10">
    <name type="scientific">Drosophila ananassae</name>
    <name type="common">Fruit fly</name>
    <dbReference type="NCBI Taxonomy" id="7217"/>
    <lineage>
        <taxon>Eukaryota</taxon>
        <taxon>Metazoa</taxon>
        <taxon>Ecdysozoa</taxon>
        <taxon>Arthropoda</taxon>
        <taxon>Hexapoda</taxon>
        <taxon>Insecta</taxon>
        <taxon>Pterygota</taxon>
        <taxon>Neoptera</taxon>
        <taxon>Endopterygota</taxon>
        <taxon>Diptera</taxon>
        <taxon>Brachycera</taxon>
        <taxon>Muscomorpha</taxon>
        <taxon>Ephydroidea</taxon>
        <taxon>Drosophilidae</taxon>
        <taxon>Drosophila</taxon>
        <taxon>Sophophora</taxon>
    </lineage>
</organism>
<keyword evidence="10" id="KW-1185">Reference proteome</keyword>
<evidence type="ECO:0000313" key="10">
    <source>
        <dbReference type="Proteomes" id="UP000007801"/>
    </source>
</evidence>
<dbReference type="GO" id="GO:0048729">
    <property type="term" value="P:tissue morphogenesis"/>
    <property type="evidence" value="ECO:0007669"/>
    <property type="project" value="UniProtKB-ARBA"/>
</dbReference>
<dbReference type="STRING" id="7217.A0A0P8Y4R1"/>